<dbReference type="Pfam" id="PF16198">
    <property type="entry name" value="TruB_C_2"/>
    <property type="match status" value="1"/>
</dbReference>
<dbReference type="PANTHER" id="PTHR13767:SF2">
    <property type="entry name" value="PSEUDOURIDYLATE SYNTHASE TRUB1"/>
    <property type="match status" value="1"/>
</dbReference>
<protein>
    <recommendedName>
        <fullName evidence="5">tRNA pseudouridine synthase B</fullName>
        <ecNumber evidence="5">5.4.99.25</ecNumber>
    </recommendedName>
    <alternativeName>
        <fullName evidence="5">tRNA pseudouridine(55) synthase</fullName>
        <shortName evidence="5">Psi55 synthase</shortName>
    </alternativeName>
    <alternativeName>
        <fullName evidence="5">tRNA pseudouridylate synthase</fullName>
    </alternativeName>
    <alternativeName>
        <fullName evidence="5">tRNA-uridine isomerase</fullName>
    </alternativeName>
</protein>
<reference evidence="8 9" key="1">
    <citation type="submission" date="2018-10" db="EMBL/GenBank/DDBJ databases">
        <title>Comparative functional genomics of the obligate endosymbiont Buchnera aphidicola.</title>
        <authorList>
            <person name="Chong R.A."/>
        </authorList>
    </citation>
    <scope>NUCLEOTIDE SEQUENCE [LARGE SCALE GENOMIC DNA]</scope>
    <source>
        <strain evidence="8 9">Ska</strain>
    </source>
</reference>
<dbReference type="AlphaFoldDB" id="A0A4D6YA45"/>
<evidence type="ECO:0000259" key="6">
    <source>
        <dbReference type="Pfam" id="PF01509"/>
    </source>
</evidence>
<dbReference type="CDD" id="cd02573">
    <property type="entry name" value="PseudoU_synth_EcTruB"/>
    <property type="match status" value="1"/>
</dbReference>
<dbReference type="GO" id="GO:0031119">
    <property type="term" value="P:tRNA pseudouridine synthesis"/>
    <property type="evidence" value="ECO:0007669"/>
    <property type="project" value="UniProtKB-UniRule"/>
</dbReference>
<keyword evidence="3 5" id="KW-0819">tRNA processing</keyword>
<feature type="domain" description="Pseudouridine synthase II N-terminal" evidence="6">
    <location>
        <begin position="28"/>
        <end position="175"/>
    </location>
</feature>
<evidence type="ECO:0000256" key="1">
    <source>
        <dbReference type="ARBA" id="ARBA00000385"/>
    </source>
</evidence>
<accession>A0A4D6YA45</accession>
<sequence>MIIQNIHGMLLLDKPSGISSNQVLQKIKHMFCIKKAGYVGTLDPLATGLLPIFFGESTKISEYFSNSKKKYYTVAKLGETTTTYDSEGIVLKSRKVNFSKLELLKVLHILRYKNTQVIPSYSAVKYKGRPLYTYARRNVSVPKMIRSIQINQLNCIKYNNQFIKLEIVCSKGTYIRSIINDLGELLGCGAHIVELRRLKVHNYSIMHAITFKHLNYLFQKYYKNAYFYKFYEYLIPFKQLFFQLPEVICTNNIIIKHIKNINYFFNINISQIFRITFYHKSTIFVIGRIDQTGKCISCRLLNIS</sequence>
<comment type="function">
    <text evidence="5">Responsible for synthesis of pseudouridine from uracil-55 in the psi GC loop of transfer RNAs.</text>
</comment>
<gene>
    <name evidence="5 8" type="primary">truB</name>
    <name evidence="8" type="ORF">D9V78_01270</name>
</gene>
<evidence type="ECO:0000256" key="2">
    <source>
        <dbReference type="ARBA" id="ARBA00005642"/>
    </source>
</evidence>
<evidence type="ECO:0000256" key="4">
    <source>
        <dbReference type="ARBA" id="ARBA00023235"/>
    </source>
</evidence>
<dbReference type="NCBIfam" id="TIGR00431">
    <property type="entry name" value="TruB"/>
    <property type="match status" value="1"/>
</dbReference>
<dbReference type="InterPro" id="IPR002501">
    <property type="entry name" value="PsdUridine_synth_N"/>
</dbReference>
<dbReference type="GO" id="GO:0160148">
    <property type="term" value="F:tRNA pseudouridine(55) synthase activity"/>
    <property type="evidence" value="ECO:0007669"/>
    <property type="project" value="UniProtKB-EC"/>
</dbReference>
<evidence type="ECO:0000256" key="5">
    <source>
        <dbReference type="HAMAP-Rule" id="MF_01080"/>
    </source>
</evidence>
<dbReference type="InterPro" id="IPR020103">
    <property type="entry name" value="PsdUridine_synth_cat_dom_sf"/>
</dbReference>
<dbReference type="EC" id="5.4.99.25" evidence="5"/>
<feature type="binding site" evidence="5">
    <location>
        <position position="195"/>
    </location>
    <ligand>
        <name>substrate</name>
    </ligand>
</feature>
<comment type="caution">
    <text evidence="5">Lacks conserved residue(s) required for the propagation of feature annotation.</text>
</comment>
<comment type="catalytic activity">
    <reaction evidence="1 5">
        <text>uridine(55) in tRNA = pseudouridine(55) in tRNA</text>
        <dbReference type="Rhea" id="RHEA:42532"/>
        <dbReference type="Rhea" id="RHEA-COMP:10101"/>
        <dbReference type="Rhea" id="RHEA-COMP:10102"/>
        <dbReference type="ChEBI" id="CHEBI:65314"/>
        <dbReference type="ChEBI" id="CHEBI:65315"/>
        <dbReference type="EC" id="5.4.99.25"/>
    </reaction>
</comment>
<feature type="active site" description="Nucleophile" evidence="5">
    <location>
        <position position="43"/>
    </location>
</feature>
<dbReference type="GO" id="GO:0003723">
    <property type="term" value="F:RNA binding"/>
    <property type="evidence" value="ECO:0007669"/>
    <property type="project" value="InterPro"/>
</dbReference>
<dbReference type="Pfam" id="PF01509">
    <property type="entry name" value="TruB_N"/>
    <property type="match status" value="1"/>
</dbReference>
<dbReference type="InterPro" id="IPR014780">
    <property type="entry name" value="tRNA_psdUridine_synth_TruB"/>
</dbReference>
<name>A0A4D6YA45_9GAMM</name>
<dbReference type="HAMAP" id="MF_01080">
    <property type="entry name" value="TruB_bact"/>
    <property type="match status" value="1"/>
</dbReference>
<keyword evidence="4 5" id="KW-0413">Isomerase</keyword>
<dbReference type="Proteomes" id="UP000298685">
    <property type="component" value="Chromosome"/>
</dbReference>
<dbReference type="GO" id="GO:1990481">
    <property type="term" value="P:mRNA pseudouridine synthesis"/>
    <property type="evidence" value="ECO:0007669"/>
    <property type="project" value="TreeGrafter"/>
</dbReference>
<dbReference type="EMBL" id="CP032999">
    <property type="protein sequence ID" value="QCI26042.1"/>
    <property type="molecule type" value="Genomic_DNA"/>
</dbReference>
<evidence type="ECO:0000256" key="3">
    <source>
        <dbReference type="ARBA" id="ARBA00022694"/>
    </source>
</evidence>
<feature type="binding site" evidence="5">
    <location>
        <position position="174"/>
    </location>
    <ligand>
        <name>substrate</name>
    </ligand>
</feature>
<dbReference type="SUPFAM" id="SSF55120">
    <property type="entry name" value="Pseudouridine synthase"/>
    <property type="match status" value="1"/>
</dbReference>
<feature type="binding site" evidence="5">
    <location>
        <position position="71"/>
    </location>
    <ligand>
        <name>substrate</name>
    </ligand>
</feature>
<evidence type="ECO:0000313" key="8">
    <source>
        <dbReference type="EMBL" id="QCI26042.1"/>
    </source>
</evidence>
<evidence type="ECO:0000259" key="7">
    <source>
        <dbReference type="Pfam" id="PF16198"/>
    </source>
</evidence>
<dbReference type="PANTHER" id="PTHR13767">
    <property type="entry name" value="TRNA-PSEUDOURIDINE SYNTHASE"/>
    <property type="match status" value="1"/>
</dbReference>
<dbReference type="Gene3D" id="3.30.2350.10">
    <property type="entry name" value="Pseudouridine synthase"/>
    <property type="match status" value="1"/>
</dbReference>
<dbReference type="RefSeq" id="WP_158350656.1">
    <property type="nucleotide sequence ID" value="NZ_CP032999.1"/>
</dbReference>
<comment type="similarity">
    <text evidence="2 5">Belongs to the pseudouridine synthase TruB family. Type 1 subfamily.</text>
</comment>
<dbReference type="OrthoDB" id="9802309at2"/>
<proteinExistence type="inferred from homology"/>
<feature type="domain" description="tRNA pseudouridylate synthase B C-terminal" evidence="7">
    <location>
        <begin position="176"/>
        <end position="219"/>
    </location>
</feature>
<organism evidence="8 9">
    <name type="scientific">Buchnera aphidicola</name>
    <name type="common">Sarucallis kahawaluokalani</name>
    <dbReference type="NCBI Taxonomy" id="1241878"/>
    <lineage>
        <taxon>Bacteria</taxon>
        <taxon>Pseudomonadati</taxon>
        <taxon>Pseudomonadota</taxon>
        <taxon>Gammaproteobacteria</taxon>
        <taxon>Enterobacterales</taxon>
        <taxon>Erwiniaceae</taxon>
        <taxon>Buchnera</taxon>
    </lineage>
</organism>
<dbReference type="InterPro" id="IPR032819">
    <property type="entry name" value="TruB_C"/>
</dbReference>
<evidence type="ECO:0000313" key="9">
    <source>
        <dbReference type="Proteomes" id="UP000298685"/>
    </source>
</evidence>